<dbReference type="EMBL" id="RXNR01000072">
    <property type="protein sequence ID" value="RTQ88854.1"/>
    <property type="molecule type" value="Genomic_DNA"/>
</dbReference>
<dbReference type="PANTHER" id="PTHR43776">
    <property type="entry name" value="TRANSPORT ATP-BINDING PROTEIN"/>
    <property type="match status" value="1"/>
</dbReference>
<evidence type="ECO:0000256" key="1">
    <source>
        <dbReference type="ARBA" id="ARBA00022448"/>
    </source>
</evidence>
<dbReference type="InterPro" id="IPR003439">
    <property type="entry name" value="ABC_transporter-like_ATP-bd"/>
</dbReference>
<dbReference type="GO" id="GO:0055085">
    <property type="term" value="P:transmembrane transport"/>
    <property type="evidence" value="ECO:0007669"/>
    <property type="project" value="UniProtKB-ARBA"/>
</dbReference>
<dbReference type="InterPro" id="IPR003593">
    <property type="entry name" value="AAA+_ATPase"/>
</dbReference>
<keyword evidence="6" id="KW-1185">Reference proteome</keyword>
<dbReference type="Gene3D" id="3.40.50.300">
    <property type="entry name" value="P-loop containing nucleotide triphosphate hydrolases"/>
    <property type="match status" value="1"/>
</dbReference>
<evidence type="ECO:0000313" key="5">
    <source>
        <dbReference type="EMBL" id="RTQ88854.1"/>
    </source>
</evidence>
<dbReference type="InterPro" id="IPR027417">
    <property type="entry name" value="P-loop_NTPase"/>
</dbReference>
<accession>A0A3S0HF29</accession>
<comment type="caution">
    <text evidence="5">The sequence shown here is derived from an EMBL/GenBank/DDBJ whole genome shotgun (WGS) entry which is preliminary data.</text>
</comment>
<reference evidence="5 6" key="1">
    <citation type="submission" date="2018-12" db="EMBL/GenBank/DDBJ databases">
        <authorList>
            <person name="Yu L."/>
        </authorList>
    </citation>
    <scope>NUCLEOTIDE SEQUENCE [LARGE SCALE GENOMIC DNA]</scope>
    <source>
        <strain evidence="5 6">S5H2222</strain>
    </source>
</reference>
<dbReference type="InterPro" id="IPR050319">
    <property type="entry name" value="ABC_transp_ATP-bind"/>
</dbReference>
<keyword evidence="1" id="KW-0813">Transport</keyword>
<proteinExistence type="predicted"/>
<dbReference type="SUPFAM" id="SSF52540">
    <property type="entry name" value="P-loop containing nucleoside triphosphate hydrolases"/>
    <property type="match status" value="1"/>
</dbReference>
<evidence type="ECO:0000259" key="4">
    <source>
        <dbReference type="PROSITE" id="PS50893"/>
    </source>
</evidence>
<organism evidence="5 6">
    <name type="scientific">Lysinibacillus telephonicus</name>
    <dbReference type="NCBI Taxonomy" id="1714840"/>
    <lineage>
        <taxon>Bacteria</taxon>
        <taxon>Bacillati</taxon>
        <taxon>Bacillota</taxon>
        <taxon>Bacilli</taxon>
        <taxon>Bacillales</taxon>
        <taxon>Bacillaceae</taxon>
        <taxon>Lysinibacillus</taxon>
    </lineage>
</organism>
<name>A0A3S0HF29_9BACI</name>
<dbReference type="Pfam" id="PF00005">
    <property type="entry name" value="ABC_tran"/>
    <property type="match status" value="1"/>
</dbReference>
<dbReference type="GO" id="GO:0005524">
    <property type="term" value="F:ATP binding"/>
    <property type="evidence" value="ECO:0007669"/>
    <property type="project" value="UniProtKB-KW"/>
</dbReference>
<dbReference type="InterPro" id="IPR017871">
    <property type="entry name" value="ABC_transporter-like_CS"/>
</dbReference>
<feature type="domain" description="ABC transporter" evidence="4">
    <location>
        <begin position="4"/>
        <end position="250"/>
    </location>
</feature>
<gene>
    <name evidence="5" type="ORF">EKG35_17360</name>
</gene>
<dbReference type="CDD" id="cd03257">
    <property type="entry name" value="ABC_NikE_OppD_transporters"/>
    <property type="match status" value="1"/>
</dbReference>
<protein>
    <submittedName>
        <fullName evidence="5">ABC transporter ATP-binding protein</fullName>
    </submittedName>
</protein>
<sequence>MTLLELKQVTKEYPLRLRRGNIKKKVAVKNVSFAISKGECLALVGESGSGKSTIAKCIMRIEKITSGKVLWKGHNIHTKELKDFTLYKNIQMVMQDSSASLHPKMCIKEILAEPIRNFFPDERDWLEECIKLLHLVGLDKSHLKYFPNQLSGGQKQRVCIAKALAVKPELIIFDESIASLDSNSQKSILEILKRIQIQDGLSYLFITHDLQSTKQFCDRVAVMYQGEIVESFTYWEREQLTHPYSQLLFDTMNNSNTSF</sequence>
<evidence type="ECO:0000256" key="3">
    <source>
        <dbReference type="ARBA" id="ARBA00022840"/>
    </source>
</evidence>
<dbReference type="RefSeq" id="WP_126295812.1">
    <property type="nucleotide sequence ID" value="NZ_CP155468.1"/>
</dbReference>
<dbReference type="PROSITE" id="PS50893">
    <property type="entry name" value="ABC_TRANSPORTER_2"/>
    <property type="match status" value="1"/>
</dbReference>
<dbReference type="SMART" id="SM00382">
    <property type="entry name" value="AAA"/>
    <property type="match status" value="1"/>
</dbReference>
<evidence type="ECO:0000313" key="6">
    <source>
        <dbReference type="Proteomes" id="UP000276349"/>
    </source>
</evidence>
<keyword evidence="3 5" id="KW-0067">ATP-binding</keyword>
<evidence type="ECO:0000256" key="2">
    <source>
        <dbReference type="ARBA" id="ARBA00022741"/>
    </source>
</evidence>
<dbReference type="Proteomes" id="UP000276349">
    <property type="component" value="Unassembled WGS sequence"/>
</dbReference>
<dbReference type="GO" id="GO:0016887">
    <property type="term" value="F:ATP hydrolysis activity"/>
    <property type="evidence" value="ECO:0007669"/>
    <property type="project" value="InterPro"/>
</dbReference>
<dbReference type="AlphaFoldDB" id="A0A3S0HF29"/>
<dbReference type="OrthoDB" id="9802264at2"/>
<keyword evidence="2" id="KW-0547">Nucleotide-binding</keyword>
<dbReference type="PROSITE" id="PS00211">
    <property type="entry name" value="ABC_TRANSPORTER_1"/>
    <property type="match status" value="1"/>
</dbReference>